<comment type="caution">
    <text evidence="2">The sequence shown here is derived from an EMBL/GenBank/DDBJ whole genome shotgun (WGS) entry which is preliminary data.</text>
</comment>
<dbReference type="EMBL" id="CM035425">
    <property type="protein sequence ID" value="KAH7331972.1"/>
    <property type="molecule type" value="Genomic_DNA"/>
</dbReference>
<feature type="non-terminal residue" evidence="2">
    <location>
        <position position="1"/>
    </location>
</feature>
<dbReference type="AlphaFoldDB" id="A0A8T2SHJ0"/>
<sequence>CSSGGSHHPPALLGSALFGGQKFVAMMMMDVPKMHHSGSEETSHPISKHPSQLNPLLKTVVLNAVVLIYKSPPPKSLPNAPPRPPPSALIPCREYTHGTK</sequence>
<organism evidence="2 3">
    <name type="scientific">Ceratopteris richardii</name>
    <name type="common">Triangle waterfern</name>
    <dbReference type="NCBI Taxonomy" id="49495"/>
    <lineage>
        <taxon>Eukaryota</taxon>
        <taxon>Viridiplantae</taxon>
        <taxon>Streptophyta</taxon>
        <taxon>Embryophyta</taxon>
        <taxon>Tracheophyta</taxon>
        <taxon>Polypodiopsida</taxon>
        <taxon>Polypodiidae</taxon>
        <taxon>Polypodiales</taxon>
        <taxon>Pteridineae</taxon>
        <taxon>Pteridaceae</taxon>
        <taxon>Parkerioideae</taxon>
        <taxon>Ceratopteris</taxon>
    </lineage>
</organism>
<proteinExistence type="predicted"/>
<dbReference type="Proteomes" id="UP000825935">
    <property type="component" value="Chromosome 20"/>
</dbReference>
<feature type="region of interest" description="Disordered" evidence="1">
    <location>
        <begin position="71"/>
        <end position="100"/>
    </location>
</feature>
<keyword evidence="3" id="KW-1185">Reference proteome</keyword>
<name>A0A8T2SHJ0_CERRI</name>
<protein>
    <submittedName>
        <fullName evidence="2">Uncharacterized protein</fullName>
    </submittedName>
</protein>
<evidence type="ECO:0000256" key="1">
    <source>
        <dbReference type="SAM" id="MobiDB-lite"/>
    </source>
</evidence>
<dbReference type="OMA" id="AGCAMSK"/>
<feature type="compositionally biased region" description="Pro residues" evidence="1">
    <location>
        <begin position="71"/>
        <end position="88"/>
    </location>
</feature>
<evidence type="ECO:0000313" key="2">
    <source>
        <dbReference type="EMBL" id="KAH7331972.1"/>
    </source>
</evidence>
<accession>A0A8T2SHJ0</accession>
<gene>
    <name evidence="2" type="ORF">KP509_20G061400</name>
</gene>
<evidence type="ECO:0000313" key="3">
    <source>
        <dbReference type="Proteomes" id="UP000825935"/>
    </source>
</evidence>
<reference evidence="2" key="1">
    <citation type="submission" date="2021-08" db="EMBL/GenBank/DDBJ databases">
        <title>WGS assembly of Ceratopteris richardii.</title>
        <authorList>
            <person name="Marchant D.B."/>
            <person name="Chen G."/>
            <person name="Jenkins J."/>
            <person name="Shu S."/>
            <person name="Leebens-Mack J."/>
            <person name="Grimwood J."/>
            <person name="Schmutz J."/>
            <person name="Soltis P."/>
            <person name="Soltis D."/>
            <person name="Chen Z.-H."/>
        </authorList>
    </citation>
    <scope>NUCLEOTIDE SEQUENCE</scope>
    <source>
        <strain evidence="2">Whitten #5841</strain>
        <tissue evidence="2">Leaf</tissue>
    </source>
</reference>